<keyword evidence="5" id="KW-1185">Reference proteome</keyword>
<dbReference type="EMBL" id="JBJLSN010000002">
    <property type="protein sequence ID" value="MFL7899962.1"/>
    <property type="molecule type" value="Genomic_DNA"/>
</dbReference>
<evidence type="ECO:0000313" key="5">
    <source>
        <dbReference type="Proteomes" id="UP001628281"/>
    </source>
</evidence>
<keyword evidence="1" id="KW-1133">Transmembrane helix</keyword>
<feature type="transmembrane region" description="Helical" evidence="1">
    <location>
        <begin position="145"/>
        <end position="163"/>
    </location>
</feature>
<feature type="domain" description="Insertion element IS402-like" evidence="3">
    <location>
        <begin position="19"/>
        <end position="93"/>
    </location>
</feature>
<keyword evidence="1" id="KW-0812">Transmembrane</keyword>
<protein>
    <submittedName>
        <fullName evidence="4">IS5 family transposase</fullName>
    </submittedName>
</protein>
<dbReference type="InterPro" id="IPR002559">
    <property type="entry name" value="Transposase_11"/>
</dbReference>
<organism evidence="4 5">
    <name type="scientific">Azospirillum argentinense</name>
    <dbReference type="NCBI Taxonomy" id="2970906"/>
    <lineage>
        <taxon>Bacteria</taxon>
        <taxon>Pseudomonadati</taxon>
        <taxon>Pseudomonadota</taxon>
        <taxon>Alphaproteobacteria</taxon>
        <taxon>Rhodospirillales</taxon>
        <taxon>Azospirillaceae</taxon>
        <taxon>Azospirillum</taxon>
    </lineage>
</organism>
<evidence type="ECO:0000313" key="4">
    <source>
        <dbReference type="EMBL" id="MFL7899962.1"/>
    </source>
</evidence>
<reference evidence="4 5" key="1">
    <citation type="submission" date="2024-11" db="EMBL/GenBank/DDBJ databases">
        <title>Draft genome sequences of two bacteria associated to sugarcane roots in Colombia.</title>
        <authorList>
            <person name="Pardo-Diaz S."/>
            <person name="Masmela-Mendoza J."/>
            <person name="Delgadillo-Duran P."/>
            <person name="Bautista E.J."/>
            <person name="Rojas-Tapias D.F."/>
        </authorList>
    </citation>
    <scope>NUCLEOTIDE SEQUENCE [LARGE SCALE GENOMIC DNA]</scope>
    <source>
        <strain evidence="4 5">Ap18</strain>
    </source>
</reference>
<feature type="transmembrane region" description="Helical" evidence="1">
    <location>
        <begin position="197"/>
        <end position="222"/>
    </location>
</feature>
<proteinExistence type="predicted"/>
<feature type="domain" description="Transposase IS4-like" evidence="2">
    <location>
        <begin position="111"/>
        <end position="202"/>
    </location>
</feature>
<dbReference type="InterPro" id="IPR025161">
    <property type="entry name" value="IS402-like_dom"/>
</dbReference>
<sequence length="227" mass="25435">MWTPQDRRLVGDYGAGQALNDDRYRLIEPLLPAPKPGGRPRSTNMRRLLDALFCVVRTGGQWRYLPPPPAFPPWPTVYWYFRSFLESGVWESLRHHLVVMLREQEGRDPTPSATIIGTQSVKTTEKGGGRGFDAATKVKGRKRHIAVDASGFLLGVLVHAAGIQDADSAGALLTRIKRLYCWLRAIFANSGYNRMPVILACFLLGLTLIIVRRIAGGGFILVPRRWR</sequence>
<dbReference type="PANTHER" id="PTHR30007:SF0">
    <property type="entry name" value="TRANSPOSASE"/>
    <property type="match status" value="1"/>
</dbReference>
<gene>
    <name evidence="4" type="ORF">ACJ41P_02415</name>
</gene>
<evidence type="ECO:0000259" key="3">
    <source>
        <dbReference type="Pfam" id="PF13340"/>
    </source>
</evidence>
<dbReference type="Pfam" id="PF01609">
    <property type="entry name" value="DDE_Tnp_1"/>
    <property type="match status" value="1"/>
</dbReference>
<dbReference type="RefSeq" id="WP_407823381.1">
    <property type="nucleotide sequence ID" value="NZ_JBJLSN010000002.1"/>
</dbReference>
<dbReference type="NCBIfam" id="NF033580">
    <property type="entry name" value="transpos_IS5_3"/>
    <property type="match status" value="1"/>
</dbReference>
<dbReference type="PANTHER" id="PTHR30007">
    <property type="entry name" value="PHP DOMAIN PROTEIN"/>
    <property type="match status" value="1"/>
</dbReference>
<evidence type="ECO:0000259" key="2">
    <source>
        <dbReference type="Pfam" id="PF01609"/>
    </source>
</evidence>
<dbReference type="Proteomes" id="UP001628281">
    <property type="component" value="Unassembled WGS sequence"/>
</dbReference>
<evidence type="ECO:0000256" key="1">
    <source>
        <dbReference type="SAM" id="Phobius"/>
    </source>
</evidence>
<keyword evidence="1" id="KW-0472">Membrane</keyword>
<accession>A0ABW8V0C4</accession>
<dbReference type="Pfam" id="PF13340">
    <property type="entry name" value="DUF4096"/>
    <property type="match status" value="1"/>
</dbReference>
<name>A0ABW8V0C4_9PROT</name>
<comment type="caution">
    <text evidence="4">The sequence shown here is derived from an EMBL/GenBank/DDBJ whole genome shotgun (WGS) entry which is preliminary data.</text>
</comment>